<keyword evidence="1" id="KW-0812">Transmembrane</keyword>
<dbReference type="Proteomes" id="UP000192591">
    <property type="component" value="Unassembled WGS sequence"/>
</dbReference>
<dbReference type="EMBL" id="MWIH01000002">
    <property type="protein sequence ID" value="OQO95024.1"/>
    <property type="molecule type" value="Genomic_DNA"/>
</dbReference>
<evidence type="ECO:0000313" key="3">
    <source>
        <dbReference type="Proteomes" id="UP000192591"/>
    </source>
</evidence>
<evidence type="ECO:0000313" key="2">
    <source>
        <dbReference type="EMBL" id="OQO95024.1"/>
    </source>
</evidence>
<organism evidence="2 3">
    <name type="scientific">Saccharomonospora piscinae</name>
    <dbReference type="NCBI Taxonomy" id="687388"/>
    <lineage>
        <taxon>Bacteria</taxon>
        <taxon>Bacillati</taxon>
        <taxon>Actinomycetota</taxon>
        <taxon>Actinomycetes</taxon>
        <taxon>Pseudonocardiales</taxon>
        <taxon>Pseudonocardiaceae</taxon>
        <taxon>Saccharomonospora</taxon>
    </lineage>
</organism>
<evidence type="ECO:0000256" key="1">
    <source>
        <dbReference type="SAM" id="Phobius"/>
    </source>
</evidence>
<dbReference type="RefSeq" id="WP_139794703.1">
    <property type="nucleotide sequence ID" value="NZ_MWIH01000002.1"/>
</dbReference>
<keyword evidence="1" id="KW-0472">Membrane</keyword>
<feature type="transmembrane region" description="Helical" evidence="1">
    <location>
        <begin position="49"/>
        <end position="67"/>
    </location>
</feature>
<dbReference type="AlphaFoldDB" id="A0A1V9ADM5"/>
<gene>
    <name evidence="2" type="ORF">B1813_02900</name>
</gene>
<keyword evidence="3" id="KW-1185">Reference proteome</keyword>
<feature type="transmembrane region" description="Helical" evidence="1">
    <location>
        <begin position="187"/>
        <end position="205"/>
    </location>
</feature>
<name>A0A1V9ADM5_SACPI</name>
<comment type="caution">
    <text evidence="2">The sequence shown here is derived from an EMBL/GenBank/DDBJ whole genome shotgun (WGS) entry which is preliminary data.</text>
</comment>
<feature type="transmembrane region" description="Helical" evidence="1">
    <location>
        <begin position="163"/>
        <end position="180"/>
    </location>
</feature>
<feature type="transmembrane region" description="Helical" evidence="1">
    <location>
        <begin position="108"/>
        <end position="126"/>
    </location>
</feature>
<reference evidence="2 3" key="1">
    <citation type="submission" date="2017-02" db="EMBL/GenBank/DDBJ databases">
        <title>Draft genome of Saccharomonospora sp. 154.</title>
        <authorList>
            <person name="Alonso-Carmona G.S."/>
            <person name="De La Haba R."/>
            <person name="Vera-Gargallo B."/>
            <person name="Sandoval-Trujillo A.H."/>
            <person name="Ramirez-Duran N."/>
            <person name="Ventosa A."/>
        </authorList>
    </citation>
    <scope>NUCLEOTIDE SEQUENCE [LARGE SCALE GENOMIC DNA]</scope>
    <source>
        <strain evidence="2 3">LRS4.154</strain>
    </source>
</reference>
<feature type="transmembrane region" description="Helical" evidence="1">
    <location>
        <begin position="74"/>
        <end position="96"/>
    </location>
</feature>
<sequence length="224" mass="22682">MEPPEPAATPRTPAGPGRLPLRPELLVALAGLLTGVFAAVAYYSPLLRSLAHTFVIWTALAAVVAAGQSARTAVVRVSIALLAAVSAFYSGKAVVYSGGALPLNLFDLLVWGGLAVVAGVVLGLGLRAVGDSGAHGTVATASALGLMWGDVVRRTGHVFPPDPALVAVTGLLTAVLLLLGSRSRAQAARIALLAVPLTVPGFLLVSAPDLLEQLLITGSFSGGW</sequence>
<proteinExistence type="predicted"/>
<accession>A0A1V9ADM5</accession>
<feature type="transmembrane region" description="Helical" evidence="1">
    <location>
        <begin position="25"/>
        <end position="43"/>
    </location>
</feature>
<protein>
    <submittedName>
        <fullName evidence="2">Uncharacterized protein</fullName>
    </submittedName>
</protein>
<keyword evidence="1" id="KW-1133">Transmembrane helix</keyword>